<evidence type="ECO:0000313" key="4">
    <source>
        <dbReference type="Proteomes" id="UP001464555"/>
    </source>
</evidence>
<dbReference type="InterPro" id="IPR050789">
    <property type="entry name" value="Diverse_Enzym_Activities"/>
</dbReference>
<dbReference type="GO" id="GO:0016787">
    <property type="term" value="F:hydrolase activity"/>
    <property type="evidence" value="ECO:0007669"/>
    <property type="project" value="UniProtKB-KW"/>
</dbReference>
<feature type="transmembrane region" description="Helical" evidence="1">
    <location>
        <begin position="7"/>
        <end position="25"/>
    </location>
</feature>
<name>A0ABU9I200_9FLAO</name>
<proteinExistence type="predicted"/>
<gene>
    <name evidence="3" type="ORF">AAEO56_16945</name>
</gene>
<keyword evidence="1" id="KW-0472">Membrane</keyword>
<keyword evidence="1" id="KW-1133">Transmembrane helix</keyword>
<dbReference type="SUPFAM" id="SSF56601">
    <property type="entry name" value="beta-lactamase/transpeptidase-like"/>
    <property type="match status" value="1"/>
</dbReference>
<keyword evidence="1" id="KW-0812">Transmembrane</keyword>
<dbReference type="EC" id="3.-.-.-" evidence="3"/>
<sequence>MRSLKKFLLWLAIMLSFIIILAYLFDVDYLFKAVRVVYLNGKTTAYLDDYTYFENREIKKGTAQPWGMHRDYNKVKATERLEKVHKQLGTVAYVIIKNDSIWHESYYDGYNKDSKSNSFSMAKTVVTAAMFKAIMEGKIKSLDQPVSDYFPEYKEGLAAKLTVGDLSSMATGLDWGEQYSSAFSVTTRAYFGDELEKTVLGVPVVREPGKEFEYVSGATQLLAMVIVKATGEHLSDYVSKHFWQPMGAENDALWQIDHEGGIEKAYCCIGSNARDFARFGKLFEHMGNWNGKQLLDSTAVKKMITPRFPDSPQYGYGVWLNDYMGKKMYYMRGHLGQFVIVVPEDNIIIVRLGHTKGLQTSTDAHSNDFYVYVDEAYKMMGLMKPNEGKSNGLPMTKDEAEVDSMK</sequence>
<keyword evidence="4" id="KW-1185">Reference proteome</keyword>
<protein>
    <submittedName>
        <fullName evidence="3">Serine hydrolase</fullName>
        <ecNumber evidence="3">3.-.-.-</ecNumber>
    </submittedName>
</protein>
<evidence type="ECO:0000256" key="1">
    <source>
        <dbReference type="SAM" id="Phobius"/>
    </source>
</evidence>
<dbReference type="PANTHER" id="PTHR43283:SF7">
    <property type="entry name" value="BETA-LACTAMASE-RELATED DOMAIN-CONTAINING PROTEIN"/>
    <property type="match status" value="1"/>
</dbReference>
<evidence type="ECO:0000259" key="2">
    <source>
        <dbReference type="Pfam" id="PF00144"/>
    </source>
</evidence>
<keyword evidence="3" id="KW-0378">Hydrolase</keyword>
<reference evidence="3 4" key="1">
    <citation type="submission" date="2024-04" db="EMBL/GenBank/DDBJ databases">
        <title>Flavobacterium sp. DGU11 16S ribosomal RNA gene Genome sequencing and assembly.</title>
        <authorList>
            <person name="Park S."/>
        </authorList>
    </citation>
    <scope>NUCLEOTIDE SEQUENCE [LARGE SCALE GENOMIC DNA]</scope>
    <source>
        <strain evidence="3 4">DGU11</strain>
    </source>
</reference>
<organism evidence="3 4">
    <name type="scientific">Flavobacterium arundinis</name>
    <dbReference type="NCBI Taxonomy" id="3139143"/>
    <lineage>
        <taxon>Bacteria</taxon>
        <taxon>Pseudomonadati</taxon>
        <taxon>Bacteroidota</taxon>
        <taxon>Flavobacteriia</taxon>
        <taxon>Flavobacteriales</taxon>
        <taxon>Flavobacteriaceae</taxon>
        <taxon>Flavobacterium</taxon>
    </lineage>
</organism>
<dbReference type="Pfam" id="PF00144">
    <property type="entry name" value="Beta-lactamase"/>
    <property type="match status" value="1"/>
</dbReference>
<comment type="caution">
    <text evidence="3">The sequence shown here is derived from an EMBL/GenBank/DDBJ whole genome shotgun (WGS) entry which is preliminary data.</text>
</comment>
<dbReference type="InterPro" id="IPR012338">
    <property type="entry name" value="Beta-lactam/transpept-like"/>
</dbReference>
<dbReference type="EMBL" id="JBBYHR010000011">
    <property type="protein sequence ID" value="MEL1245963.1"/>
    <property type="molecule type" value="Genomic_DNA"/>
</dbReference>
<dbReference type="RefSeq" id="WP_341698259.1">
    <property type="nucleotide sequence ID" value="NZ_JBBYHR010000011.1"/>
</dbReference>
<dbReference type="InterPro" id="IPR001466">
    <property type="entry name" value="Beta-lactam-related"/>
</dbReference>
<dbReference type="PANTHER" id="PTHR43283">
    <property type="entry name" value="BETA-LACTAMASE-RELATED"/>
    <property type="match status" value="1"/>
</dbReference>
<dbReference type="Proteomes" id="UP001464555">
    <property type="component" value="Unassembled WGS sequence"/>
</dbReference>
<feature type="domain" description="Beta-lactamase-related" evidence="2">
    <location>
        <begin position="86"/>
        <end position="357"/>
    </location>
</feature>
<evidence type="ECO:0000313" key="3">
    <source>
        <dbReference type="EMBL" id="MEL1245963.1"/>
    </source>
</evidence>
<dbReference type="Gene3D" id="3.40.710.10">
    <property type="entry name" value="DD-peptidase/beta-lactamase superfamily"/>
    <property type="match status" value="1"/>
</dbReference>
<accession>A0ABU9I200</accession>